<dbReference type="Gene3D" id="1.20.58.60">
    <property type="match status" value="1"/>
</dbReference>
<accession>A0ABD2Q1K7</accession>
<dbReference type="SUPFAM" id="SSF47576">
    <property type="entry name" value="Calponin-homology domain, CH-domain"/>
    <property type="match status" value="1"/>
</dbReference>
<feature type="non-terminal residue" evidence="4">
    <location>
        <position position="1"/>
    </location>
</feature>
<sequence length="530" mass="59376">DDRKIHTQSTVFRRWLNNYLKEANGKEIGHCLDIFRDEENLFQLARYFANCKLINVAKLTSDKDSHLKRASIIFERLYGPDIAIAIEHSVADLDQSNPHASADSEAASPWTPNLLDCLDCLWMLIVAVGAGTGPATNLIVNSIGGGGSSTLTRRGSSASENVSQASSTNRTRVLNFWLVNQDERLLAWCQEATDSYENVHVSNFTTSWKDGIAFLAIIHSQRKQLFELERRMDKSPTYNLGFAFHMATMEFACPRLLEPNDLQFENLDARAVATYLIELRSAVERDRRRKVTEHSTPAMYQVGSPLQDLGINVTLASVSSYTSSPTNSETNLCWEQETEKGQLTEQNAVSEENFLKSVESTLAWMSTMEESFANNSGETRVPGSPPGVVDDPLDAKDREMLVQLSRCHEVETVGDIHQKIASGLKTAKLRFYSHQDLVAHLSRRQNSVADCLRIGTCLMQTQNNAALKETVTKQLKLLADRWNTLQKNTQKLGKRLGIRVLNRQDTLLEAVAINLHALETEQLVTSIITF</sequence>
<keyword evidence="5" id="KW-1185">Reference proteome</keyword>
<evidence type="ECO:0000256" key="1">
    <source>
        <dbReference type="ARBA" id="ARBA00022737"/>
    </source>
</evidence>
<dbReference type="Proteomes" id="UP001626550">
    <property type="component" value="Unassembled WGS sequence"/>
</dbReference>
<evidence type="ECO:0000313" key="4">
    <source>
        <dbReference type="EMBL" id="KAL3312006.1"/>
    </source>
</evidence>
<dbReference type="PROSITE" id="PS50021">
    <property type="entry name" value="CH"/>
    <property type="match status" value="1"/>
</dbReference>
<dbReference type="EMBL" id="JBJKFK010001914">
    <property type="protein sequence ID" value="KAL3312006.1"/>
    <property type="molecule type" value="Genomic_DNA"/>
</dbReference>
<dbReference type="AlphaFoldDB" id="A0ABD2Q1K7"/>
<comment type="caution">
    <text evidence="4">The sequence shown here is derived from an EMBL/GenBank/DDBJ whole genome shotgun (WGS) entry which is preliminary data.</text>
</comment>
<feature type="domain" description="Calponin-homology (CH)" evidence="3">
    <location>
        <begin position="179"/>
        <end position="284"/>
    </location>
</feature>
<reference evidence="4 5" key="1">
    <citation type="submission" date="2024-11" db="EMBL/GenBank/DDBJ databases">
        <title>Adaptive evolution of stress response genes in parasites aligns with host niche diversity.</title>
        <authorList>
            <person name="Hahn C."/>
            <person name="Resl P."/>
        </authorList>
    </citation>
    <scope>NUCLEOTIDE SEQUENCE [LARGE SCALE GENOMIC DNA]</scope>
    <source>
        <strain evidence="4">EGGRZ-B1_66</strain>
        <tissue evidence="4">Body</tissue>
    </source>
</reference>
<evidence type="ECO:0000256" key="2">
    <source>
        <dbReference type="ARBA" id="ARBA00023203"/>
    </source>
</evidence>
<dbReference type="PANTHER" id="PTHR11915">
    <property type="entry name" value="SPECTRIN/FILAMIN RELATED CYTOSKELETAL PROTEIN"/>
    <property type="match status" value="1"/>
</dbReference>
<dbReference type="SMART" id="SM00033">
    <property type="entry name" value="CH"/>
    <property type="match status" value="1"/>
</dbReference>
<evidence type="ECO:0000259" key="3">
    <source>
        <dbReference type="PROSITE" id="PS50021"/>
    </source>
</evidence>
<dbReference type="SUPFAM" id="SSF46966">
    <property type="entry name" value="Spectrin repeat"/>
    <property type="match status" value="1"/>
</dbReference>
<organism evidence="4 5">
    <name type="scientific">Cichlidogyrus casuarinus</name>
    <dbReference type="NCBI Taxonomy" id="1844966"/>
    <lineage>
        <taxon>Eukaryota</taxon>
        <taxon>Metazoa</taxon>
        <taxon>Spiralia</taxon>
        <taxon>Lophotrochozoa</taxon>
        <taxon>Platyhelminthes</taxon>
        <taxon>Monogenea</taxon>
        <taxon>Monopisthocotylea</taxon>
        <taxon>Dactylogyridea</taxon>
        <taxon>Ancyrocephalidae</taxon>
        <taxon>Cichlidogyrus</taxon>
    </lineage>
</organism>
<dbReference type="PROSITE" id="PS00019">
    <property type="entry name" value="ACTININ_1"/>
    <property type="match status" value="1"/>
</dbReference>
<dbReference type="InterPro" id="IPR001715">
    <property type="entry name" value="CH_dom"/>
</dbReference>
<keyword evidence="2" id="KW-0009">Actin-binding</keyword>
<dbReference type="Pfam" id="PF00307">
    <property type="entry name" value="CH"/>
    <property type="match status" value="1"/>
</dbReference>
<gene>
    <name evidence="4" type="ORF">Ciccas_009408</name>
</gene>
<dbReference type="InterPro" id="IPR001589">
    <property type="entry name" value="Actinin_actin-bd_CS"/>
</dbReference>
<evidence type="ECO:0000313" key="5">
    <source>
        <dbReference type="Proteomes" id="UP001626550"/>
    </source>
</evidence>
<name>A0ABD2Q1K7_9PLAT</name>
<keyword evidence="1" id="KW-0677">Repeat</keyword>
<dbReference type="InterPro" id="IPR036872">
    <property type="entry name" value="CH_dom_sf"/>
</dbReference>
<protein>
    <recommendedName>
        <fullName evidence="3">Calponin-homology (CH) domain-containing protein</fullName>
    </recommendedName>
</protein>
<dbReference type="GO" id="GO:0003779">
    <property type="term" value="F:actin binding"/>
    <property type="evidence" value="ECO:0007669"/>
    <property type="project" value="UniProtKB-KW"/>
</dbReference>
<dbReference type="Gene3D" id="1.10.418.10">
    <property type="entry name" value="Calponin-like domain"/>
    <property type="match status" value="1"/>
</dbReference>
<proteinExistence type="predicted"/>